<gene>
    <name evidence="6" type="ORF">NCTC10122_00012</name>
</gene>
<sequence length="257" mass="28561">MDQSGSNNTNIINNIVWLSLDFNKPISAWTAWVFGIVSIILTIGVGVPQLISLIKNKDTGDGIKYYTFWIFFSGILGWTIIGSFDAAETKKLATAIANMVSSIIFAITIFLSYLYSRDQKRKSMAYIIGAFSITLALTIAGVSLYGIIANKRMPGWLMNISVWVFPVLTTFSFLPAAISSFMKRKFEGMSSGMLITLLTLNIGWLGYWIALGLNSSFDFALNMAIVWQVLALLIYLSLTVLLIVNVSQKQKDKNFAR</sequence>
<proteinExistence type="predicted"/>
<evidence type="ECO:0000313" key="6">
    <source>
        <dbReference type="EMBL" id="VEU60425.1"/>
    </source>
</evidence>
<organism evidence="6 7">
    <name type="scientific">Mycoplasmopsis bovigenitalium</name>
    <dbReference type="NCBI Taxonomy" id="2112"/>
    <lineage>
        <taxon>Bacteria</taxon>
        <taxon>Bacillati</taxon>
        <taxon>Mycoplasmatota</taxon>
        <taxon>Mycoplasmoidales</taxon>
        <taxon>Metamycoplasmataceae</taxon>
        <taxon>Mycoplasmopsis</taxon>
    </lineage>
</organism>
<reference evidence="6 7" key="1">
    <citation type="submission" date="2019-01" db="EMBL/GenBank/DDBJ databases">
        <authorList>
            <consortium name="Pathogen Informatics"/>
        </authorList>
    </citation>
    <scope>NUCLEOTIDE SEQUENCE [LARGE SCALE GENOMIC DNA]</scope>
    <source>
        <strain evidence="6 7">NCTC10122</strain>
    </source>
</reference>
<evidence type="ECO:0000313" key="7">
    <source>
        <dbReference type="Proteomes" id="UP000290942"/>
    </source>
</evidence>
<keyword evidence="4 5" id="KW-0472">Membrane</keyword>
<evidence type="ECO:0000256" key="3">
    <source>
        <dbReference type="ARBA" id="ARBA00022989"/>
    </source>
</evidence>
<dbReference type="EMBL" id="LR214970">
    <property type="protein sequence ID" value="VEU60425.1"/>
    <property type="molecule type" value="Genomic_DNA"/>
</dbReference>
<feature type="transmembrane region" description="Helical" evidence="5">
    <location>
        <begin position="225"/>
        <end position="247"/>
    </location>
</feature>
<evidence type="ECO:0000256" key="1">
    <source>
        <dbReference type="ARBA" id="ARBA00004141"/>
    </source>
</evidence>
<dbReference type="Gene3D" id="1.20.1280.290">
    <property type="match status" value="2"/>
</dbReference>
<dbReference type="RefSeq" id="WP_129687384.1">
    <property type="nucleotide sequence ID" value="NZ_LR214970.1"/>
</dbReference>
<feature type="transmembrane region" description="Helical" evidence="5">
    <location>
        <begin position="63"/>
        <end position="81"/>
    </location>
</feature>
<feature type="transmembrane region" description="Helical" evidence="5">
    <location>
        <begin position="29"/>
        <end position="51"/>
    </location>
</feature>
<keyword evidence="3 5" id="KW-1133">Transmembrane helix</keyword>
<comment type="subcellular location">
    <subcellularLocation>
        <location evidence="1">Membrane</location>
        <topology evidence="1">Multi-pass membrane protein</topology>
    </subcellularLocation>
</comment>
<evidence type="ECO:0008006" key="8">
    <source>
        <dbReference type="Google" id="ProtNLM"/>
    </source>
</evidence>
<evidence type="ECO:0000256" key="2">
    <source>
        <dbReference type="ARBA" id="ARBA00022692"/>
    </source>
</evidence>
<dbReference type="InterPro" id="IPR006603">
    <property type="entry name" value="PQ-loop_rpt"/>
</dbReference>
<accession>A0A449A837</accession>
<dbReference type="Pfam" id="PF04193">
    <property type="entry name" value="PQ-loop"/>
    <property type="match status" value="1"/>
</dbReference>
<name>A0A449A837_9BACT</name>
<dbReference type="GO" id="GO:0016020">
    <property type="term" value="C:membrane"/>
    <property type="evidence" value="ECO:0007669"/>
    <property type="project" value="UniProtKB-SubCell"/>
</dbReference>
<feature type="transmembrane region" description="Helical" evidence="5">
    <location>
        <begin position="126"/>
        <end position="148"/>
    </location>
</feature>
<feature type="transmembrane region" description="Helical" evidence="5">
    <location>
        <begin position="160"/>
        <end position="182"/>
    </location>
</feature>
<feature type="transmembrane region" description="Helical" evidence="5">
    <location>
        <begin position="93"/>
        <end position="114"/>
    </location>
</feature>
<dbReference type="Proteomes" id="UP000290942">
    <property type="component" value="Chromosome"/>
</dbReference>
<evidence type="ECO:0000256" key="5">
    <source>
        <dbReference type="SAM" id="Phobius"/>
    </source>
</evidence>
<feature type="transmembrane region" description="Helical" evidence="5">
    <location>
        <begin position="194"/>
        <end position="213"/>
    </location>
</feature>
<keyword evidence="2 5" id="KW-0812">Transmembrane</keyword>
<dbReference type="AlphaFoldDB" id="A0A449A837"/>
<protein>
    <recommendedName>
        <fullName evidence="8">PQ loop repeat</fullName>
    </recommendedName>
</protein>
<evidence type="ECO:0000256" key="4">
    <source>
        <dbReference type="ARBA" id="ARBA00023136"/>
    </source>
</evidence>